<feature type="domain" description="Phage tail tape measure protein" evidence="2">
    <location>
        <begin position="144"/>
        <end position="345"/>
    </location>
</feature>
<reference evidence="3" key="2">
    <citation type="submission" date="2020-09" db="EMBL/GenBank/DDBJ databases">
        <authorList>
            <person name="Sun Q."/>
            <person name="Ohkuma M."/>
        </authorList>
    </citation>
    <scope>NUCLEOTIDE SEQUENCE</scope>
    <source>
        <strain evidence="3">JCM 4714</strain>
    </source>
</reference>
<dbReference type="NCBIfam" id="TIGR01760">
    <property type="entry name" value="tape_meas_TP901"/>
    <property type="match status" value="1"/>
</dbReference>
<evidence type="ECO:0000256" key="1">
    <source>
        <dbReference type="ARBA" id="ARBA00022612"/>
    </source>
</evidence>
<protein>
    <recommendedName>
        <fullName evidence="2">Phage tail tape measure protein domain-containing protein</fullName>
    </recommendedName>
</protein>
<evidence type="ECO:0000313" key="3">
    <source>
        <dbReference type="EMBL" id="GHE15329.1"/>
    </source>
</evidence>
<dbReference type="EMBL" id="BMVG01000061">
    <property type="protein sequence ID" value="GHE15329.1"/>
    <property type="molecule type" value="Genomic_DNA"/>
</dbReference>
<evidence type="ECO:0000259" key="2">
    <source>
        <dbReference type="Pfam" id="PF10145"/>
    </source>
</evidence>
<dbReference type="PANTHER" id="PTHR37813">
    <property type="entry name" value="FELS-2 PROPHAGE PROTEIN"/>
    <property type="match status" value="1"/>
</dbReference>
<keyword evidence="1" id="KW-1188">Viral release from host cell</keyword>
<keyword evidence="4" id="KW-1185">Reference proteome</keyword>
<dbReference type="InterPro" id="IPR010090">
    <property type="entry name" value="Phage_tape_meas"/>
</dbReference>
<sequence>MSSYTLSVQARADFANLLSEIRQASRAMRGLGRDTDALNRQLRQVGAGARGSSSGLRGLGRDADRARAGLRRVGADGHASMRQLRHGIFSSRQELHHLRQLVVGGGIVAGLAEIAKEGNEYQRAINKWGAVTGASGQEMVQAAAKARELGADLKIPGTSAAKAADAMLELAKAGQTSTSSMANARAAMQLAAADNLSAADAARFLGDVMDQFGLSSNHAGRAADVLAAGANAASGGLEDIYYALSYTGPVAAQVGVSIEDTAAAVAMLARSGILGSKAGTSLRGILTNLARPTARARKGLAELGVEAWDARGNFKGLRTVIEGFEQARHRMSQKDFLGALADVVGKPALAGAAALAHQGAEAYDQMYTAISRTGAAQEIAASQTKGLAGAVTQLKTQASNTGQVLYTAAAPGLEKVTRLLTAGMAAATPPMAAVLDYLHDLYTLAGPSVSAAASAGVEELTDALGGLGEPVKDIAFDTAAAALNVLVNGERALIDVLHDAGSAVSPVVEALADLSGEADAGGTALDIVATALNLASSAAGTVSTTLIPVGHVVAWLVQGFAALPGPVQTAIVAMLLARRATPIFMNLGRTVSGPVAGAFRSLGEQMRVQERLAAANGQQIGRVGQALAVLETRVPVVGRMAAAFRSASGPVSGLTRAIGTGLGGAARGLMGALGGPWGVAIAAAGVGLSMLADHQQKAAQAAAEHESRISNLTQALRESNGAVSDSVRAAAAQSIMDTKVFDGKNRLVDVMSKAGVSVRQLTDAYLGQDGGLNLLQKRLNEAAEANVEWIATQGGAAKTYNDQGLAAARAADALGAVKGEMSQAVKDAKDLAEATGSGGRSATDAVGPFGKFSDAMRRLSDTTADADSRARALHDALNILAGGSVNLSAAEARLNRSVSDAAESLKGGIDQAQGYGKSLLNMDGSLSTVTRNGQKLYDLLQGLSTNSADAALAAYQYAEANGKSVPEALKAAQAQMVTARESAIATAQGYGLTAEQAAKLADAAGLVPQQVSILLQTAGMDEAMAELIAVQQALKATPENKTVTIATLSNEAREDLEKLGFKIKDLKDRRVQVTAPTDMARTDLDALIAKITQTPGSKHVEVTAATQATISSLETVKQKIAGVPAGKTITVSAPTAAARAQLEALGFKIADVPGSKNVQISAPTGAQRAGVDALAQSISNLRDKSVTITTNHVSVLSQLIRPPSDIADALRQQADAQQRQANRHADGAVVDYFADGGTRREQHLAQIAPAGAMRVWAERETHGEGYVPFARSKRPRSRRITEEIVRRLGGDPSGIEWYADGGLSNWSYQPLGSSTFTVSDVVSKSQRKGKGGKEHFDLRLFEKNLRTSVRAAQGWRADLTIVAQRAGVDVAKALEEMGEDGVALTRKMAHGSSKYVKDMAAQLTKLAGTARASLADYTTQLQNAVKNNTAFQNNLAKLAGSGFGDLAARLAGQNDADAEALAAQAVKDKKKAKKANTAAKSASNALDGEQLTDLVKIIGALAKTKGIHDVADTTGLTEDRIIEIASLAKQQIKKTGRADRFLSDLVKANAGKAYANGGIWEPGIYSSERGLIKFAEKETRGESYIPHAAAKRGRATAVLAETADRFGYGLTPRRLVDARAGRSQVVVVHQAPAIGQQTIHVTRAGASADDIASAVSYQMRRARRGGVLR</sequence>
<reference evidence="3" key="1">
    <citation type="journal article" date="2014" name="Int. J. Syst. Evol. Microbiol.">
        <title>Complete genome sequence of Corynebacterium casei LMG S-19264T (=DSM 44701T), isolated from a smear-ripened cheese.</title>
        <authorList>
            <consortium name="US DOE Joint Genome Institute (JGI-PGF)"/>
            <person name="Walter F."/>
            <person name="Albersmeier A."/>
            <person name="Kalinowski J."/>
            <person name="Ruckert C."/>
        </authorList>
    </citation>
    <scope>NUCLEOTIDE SEQUENCE</scope>
    <source>
        <strain evidence="3">JCM 4714</strain>
    </source>
</reference>
<dbReference type="PANTHER" id="PTHR37813:SF1">
    <property type="entry name" value="FELS-2 PROPHAGE PROTEIN"/>
    <property type="match status" value="1"/>
</dbReference>
<organism evidence="3 4">
    <name type="scientific">Streptomyces alanosinicus</name>
    <dbReference type="NCBI Taxonomy" id="68171"/>
    <lineage>
        <taxon>Bacteria</taxon>
        <taxon>Bacillati</taxon>
        <taxon>Actinomycetota</taxon>
        <taxon>Actinomycetes</taxon>
        <taxon>Kitasatosporales</taxon>
        <taxon>Streptomycetaceae</taxon>
        <taxon>Streptomyces</taxon>
    </lineage>
</organism>
<gene>
    <name evidence="3" type="ORF">GCM10010339_89640</name>
</gene>
<comment type="caution">
    <text evidence="3">The sequence shown here is derived from an EMBL/GenBank/DDBJ whole genome shotgun (WGS) entry which is preliminary data.</text>
</comment>
<accession>A0A918YU75</accession>
<evidence type="ECO:0000313" key="4">
    <source>
        <dbReference type="Proteomes" id="UP000655443"/>
    </source>
</evidence>
<proteinExistence type="predicted"/>
<dbReference type="Proteomes" id="UP000655443">
    <property type="component" value="Unassembled WGS sequence"/>
</dbReference>
<name>A0A918YU75_9ACTN</name>
<dbReference type="Pfam" id="PF10145">
    <property type="entry name" value="PhageMin_Tail"/>
    <property type="match status" value="1"/>
</dbReference>
<dbReference type="RefSeq" id="WP_189959291.1">
    <property type="nucleotide sequence ID" value="NZ_BMVG01000061.1"/>
</dbReference>